<dbReference type="AlphaFoldDB" id="F2JS30"/>
<dbReference type="Gene3D" id="2.40.50.180">
    <property type="entry name" value="CheA-289, Domain 4"/>
    <property type="match status" value="1"/>
</dbReference>
<dbReference type="SMART" id="SM00260">
    <property type="entry name" value="CheW"/>
    <property type="match status" value="1"/>
</dbReference>
<proteinExistence type="predicted"/>
<dbReference type="Gene3D" id="2.30.30.40">
    <property type="entry name" value="SH3 Domains"/>
    <property type="match status" value="1"/>
</dbReference>
<evidence type="ECO:0000313" key="3">
    <source>
        <dbReference type="Proteomes" id="UP000008467"/>
    </source>
</evidence>
<sequence length="160" mass="18258">MESKQIVVFKLLEHEFGMDIIKVLEIQNYESIRPVPEVPDYIEGIINVRGVVFTIFNLRKRLNLPLQENLSHSKLILMNLKDNRVGFIVDSVSEILTVETMHIEESSTILGKKEVSCIQGIIKKADQMILLLDVDILISETQEMMPLGVNDENNYSSNSK</sequence>
<dbReference type="Proteomes" id="UP000008467">
    <property type="component" value="Chromosome"/>
</dbReference>
<feature type="domain" description="CheW-like" evidence="1">
    <location>
        <begin position="3"/>
        <end position="143"/>
    </location>
</feature>
<dbReference type="GO" id="GO:0005829">
    <property type="term" value="C:cytosol"/>
    <property type="evidence" value="ECO:0007669"/>
    <property type="project" value="TreeGrafter"/>
</dbReference>
<dbReference type="KEGG" id="cle:Clole_1114"/>
<reference evidence="2 3" key="1">
    <citation type="journal article" date="2011" name="J. Bacteriol.">
        <title>Complete genome sequence of the cellulose-degrading bacterium Cellulosilyticum lentocellum.</title>
        <authorList>
            <consortium name="US DOE Joint Genome Institute"/>
            <person name="Miller D.A."/>
            <person name="Suen G."/>
            <person name="Bruce D."/>
            <person name="Copeland A."/>
            <person name="Cheng J.F."/>
            <person name="Detter C."/>
            <person name="Goodwin L.A."/>
            <person name="Han C.S."/>
            <person name="Hauser L.J."/>
            <person name="Land M.L."/>
            <person name="Lapidus A."/>
            <person name="Lucas S."/>
            <person name="Meincke L."/>
            <person name="Pitluck S."/>
            <person name="Tapia R."/>
            <person name="Teshima H."/>
            <person name="Woyke T."/>
            <person name="Fox B.G."/>
            <person name="Angert E.R."/>
            <person name="Currie C.R."/>
        </authorList>
    </citation>
    <scope>NUCLEOTIDE SEQUENCE [LARGE SCALE GENOMIC DNA]</scope>
    <source>
        <strain evidence="3">ATCC 49066 / DSM 5427 / NCIMB 11756 / RHM5</strain>
    </source>
</reference>
<dbReference type="HOGENOM" id="CLU_048995_3_4_9"/>
<dbReference type="InterPro" id="IPR002545">
    <property type="entry name" value="CheW-lke_dom"/>
</dbReference>
<name>F2JS30_CELLD</name>
<dbReference type="InterPro" id="IPR036061">
    <property type="entry name" value="CheW-like_dom_sf"/>
</dbReference>
<evidence type="ECO:0000313" key="2">
    <source>
        <dbReference type="EMBL" id="ADZ82844.1"/>
    </source>
</evidence>
<dbReference type="InterPro" id="IPR039315">
    <property type="entry name" value="CheW"/>
</dbReference>
<protein>
    <submittedName>
        <fullName evidence="2">CheW protein</fullName>
    </submittedName>
</protein>
<dbReference type="GO" id="GO:0007165">
    <property type="term" value="P:signal transduction"/>
    <property type="evidence" value="ECO:0007669"/>
    <property type="project" value="InterPro"/>
</dbReference>
<dbReference type="PANTHER" id="PTHR22617:SF23">
    <property type="entry name" value="CHEMOTAXIS PROTEIN CHEW"/>
    <property type="match status" value="1"/>
</dbReference>
<dbReference type="PANTHER" id="PTHR22617">
    <property type="entry name" value="CHEMOTAXIS SENSOR HISTIDINE KINASE-RELATED"/>
    <property type="match status" value="1"/>
</dbReference>
<accession>F2JS30</accession>
<dbReference type="EMBL" id="CP002582">
    <property type="protein sequence ID" value="ADZ82844.1"/>
    <property type="molecule type" value="Genomic_DNA"/>
</dbReference>
<evidence type="ECO:0000259" key="1">
    <source>
        <dbReference type="PROSITE" id="PS50851"/>
    </source>
</evidence>
<dbReference type="RefSeq" id="WP_013656143.1">
    <property type="nucleotide sequence ID" value="NC_015275.1"/>
</dbReference>
<dbReference type="eggNOG" id="COG0835">
    <property type="taxonomic scope" value="Bacteria"/>
</dbReference>
<dbReference type="STRING" id="642492.Clole_1114"/>
<keyword evidence="3" id="KW-1185">Reference proteome</keyword>
<dbReference type="Pfam" id="PF01584">
    <property type="entry name" value="CheW"/>
    <property type="match status" value="1"/>
</dbReference>
<gene>
    <name evidence="2" type="ordered locus">Clole_1114</name>
</gene>
<organism evidence="2 3">
    <name type="scientific">Cellulosilyticum lentocellum (strain ATCC 49066 / DSM 5427 / NCIMB 11756 / RHM5)</name>
    <name type="common">Clostridium lentocellum</name>
    <dbReference type="NCBI Taxonomy" id="642492"/>
    <lineage>
        <taxon>Bacteria</taxon>
        <taxon>Bacillati</taxon>
        <taxon>Bacillota</taxon>
        <taxon>Clostridia</taxon>
        <taxon>Lachnospirales</taxon>
        <taxon>Cellulosilyticaceae</taxon>
        <taxon>Cellulosilyticum</taxon>
    </lineage>
</organism>
<dbReference type="PROSITE" id="PS50851">
    <property type="entry name" value="CHEW"/>
    <property type="match status" value="1"/>
</dbReference>
<dbReference type="GO" id="GO:0006935">
    <property type="term" value="P:chemotaxis"/>
    <property type="evidence" value="ECO:0007669"/>
    <property type="project" value="InterPro"/>
</dbReference>
<dbReference type="SUPFAM" id="SSF50341">
    <property type="entry name" value="CheW-like"/>
    <property type="match status" value="1"/>
</dbReference>